<dbReference type="Pfam" id="PF13378">
    <property type="entry name" value="MR_MLE_C"/>
    <property type="match status" value="1"/>
</dbReference>
<comment type="pathway">
    <text evidence="5">Quinol/quinone metabolism; menaquinone biosynthesis.</text>
</comment>
<gene>
    <name evidence="8" type="primary">ykfB</name>
    <name evidence="5" type="synonym">menC</name>
    <name evidence="8" type="ORF">KSX_14910</name>
</gene>
<dbReference type="InterPro" id="IPR010196">
    <property type="entry name" value="OSB_synthase_MenC1"/>
</dbReference>
<dbReference type="GO" id="GO:0009234">
    <property type="term" value="P:menaquinone biosynthetic process"/>
    <property type="evidence" value="ECO:0007669"/>
    <property type="project" value="UniProtKB-UniRule"/>
</dbReference>
<dbReference type="EMBL" id="BNJF01000001">
    <property type="protein sequence ID" value="GHO43328.1"/>
    <property type="molecule type" value="Genomic_DNA"/>
</dbReference>
<proteinExistence type="inferred from homology"/>
<keyword evidence="9" id="KW-1185">Reference proteome</keyword>
<feature type="active site" description="Proton donor" evidence="5">
    <location>
        <position position="165"/>
    </location>
</feature>
<dbReference type="CDD" id="cd03320">
    <property type="entry name" value="OSBS"/>
    <property type="match status" value="1"/>
</dbReference>
<comment type="function">
    <text evidence="5">Converts 2-succinyl-6-hydroxy-2,4-cyclohexadiene-1-carboxylate (SHCHC) to 2-succinylbenzoate (OSB).</text>
</comment>
<keyword evidence="2 5" id="KW-0460">Magnesium</keyword>
<sequence length="377" mass="40899">MQVQSISYTPYRIPMQGHFSTAHGSIISREGCLIEIMTSGGIIGLGEAAPLPDFGGVSFSETYNALVSLLPQIQSLSCQEALEVLYAHVEAGSYPAPALYGLESALLDAWSQHEGVSLHTLLAPFETETRSRIEVNAVVGAPNDDVACQEAREAIQAGFRCVKLKMGLYGSPRQEIERVATLRAAIGEEVRLRLDANEKWTFEQACEILTACAQYDIQYVEQPLRAFDLDGMYRLRREVQIPIAADEAIYDSKSVRRVLEWQAADVLIIKPQFLGGLYPARQVIQSAKEAGVECVITSMLETGISLSATLHLAAASSEITMACGLATLAHLEDDLLSVDLPLQAGTLSVPTTPGLGIQLDRTALARYSFVPQSEVAL</sequence>
<evidence type="ECO:0000259" key="7">
    <source>
        <dbReference type="SMART" id="SM00922"/>
    </source>
</evidence>
<dbReference type="Gene3D" id="3.20.20.120">
    <property type="entry name" value="Enolase-like C-terminal domain"/>
    <property type="match status" value="1"/>
</dbReference>
<evidence type="ECO:0000256" key="5">
    <source>
        <dbReference type="HAMAP-Rule" id="MF_00470"/>
    </source>
</evidence>
<organism evidence="8 9">
    <name type="scientific">Ktedonospora formicarum</name>
    <dbReference type="NCBI Taxonomy" id="2778364"/>
    <lineage>
        <taxon>Bacteria</taxon>
        <taxon>Bacillati</taxon>
        <taxon>Chloroflexota</taxon>
        <taxon>Ktedonobacteria</taxon>
        <taxon>Ktedonobacterales</taxon>
        <taxon>Ktedonobacteraceae</taxon>
        <taxon>Ktedonospora</taxon>
    </lineage>
</organism>
<dbReference type="Proteomes" id="UP000612362">
    <property type="component" value="Unassembled WGS sequence"/>
</dbReference>
<comment type="cofactor">
    <cofactor evidence="5">
        <name>a divalent metal cation</name>
        <dbReference type="ChEBI" id="CHEBI:60240"/>
    </cofactor>
</comment>
<evidence type="ECO:0000256" key="1">
    <source>
        <dbReference type="ARBA" id="ARBA00022723"/>
    </source>
</evidence>
<dbReference type="InterPro" id="IPR013341">
    <property type="entry name" value="Mandelate_racemase_N_dom"/>
</dbReference>
<dbReference type="HAMAP" id="MF_00470">
    <property type="entry name" value="MenC_1"/>
    <property type="match status" value="1"/>
</dbReference>
<dbReference type="EC" id="4.2.1.113" evidence="5 6"/>
<accession>A0A8J3HYG4</accession>
<dbReference type="NCBIfam" id="TIGR01927">
    <property type="entry name" value="menC_gam_Gplu"/>
    <property type="match status" value="1"/>
</dbReference>
<dbReference type="InterPro" id="IPR029065">
    <property type="entry name" value="Enolase_C-like"/>
</dbReference>
<keyword evidence="5" id="KW-0474">Menaquinone biosynthesis</keyword>
<dbReference type="AlphaFoldDB" id="A0A8J3HYG4"/>
<dbReference type="InterPro" id="IPR036849">
    <property type="entry name" value="Enolase-like_C_sf"/>
</dbReference>
<evidence type="ECO:0000313" key="9">
    <source>
        <dbReference type="Proteomes" id="UP000612362"/>
    </source>
</evidence>
<feature type="binding site" evidence="5">
    <location>
        <position position="246"/>
    </location>
    <ligand>
        <name>Mg(2+)</name>
        <dbReference type="ChEBI" id="CHEBI:18420"/>
    </ligand>
</feature>
<evidence type="ECO:0000256" key="4">
    <source>
        <dbReference type="ARBA" id="ARBA00023239"/>
    </source>
</evidence>
<dbReference type="InterPro" id="IPR029017">
    <property type="entry name" value="Enolase-like_N"/>
</dbReference>
<comment type="catalytic activity">
    <reaction evidence="5">
        <text>(1R,6R)-6-hydroxy-2-succinyl-cyclohexa-2,4-diene-1-carboxylate = 2-succinylbenzoate + H2O</text>
        <dbReference type="Rhea" id="RHEA:10196"/>
        <dbReference type="ChEBI" id="CHEBI:15377"/>
        <dbReference type="ChEBI" id="CHEBI:18325"/>
        <dbReference type="ChEBI" id="CHEBI:58689"/>
        <dbReference type="EC" id="4.2.1.113"/>
    </reaction>
</comment>
<dbReference type="SMART" id="SM00922">
    <property type="entry name" value="MR_MLE"/>
    <property type="match status" value="1"/>
</dbReference>
<feature type="binding site" evidence="5">
    <location>
        <position position="221"/>
    </location>
    <ligand>
        <name>Mg(2+)</name>
        <dbReference type="ChEBI" id="CHEBI:18420"/>
    </ligand>
</feature>
<dbReference type="Pfam" id="PF02746">
    <property type="entry name" value="MR_MLE_N"/>
    <property type="match status" value="1"/>
</dbReference>
<dbReference type="GO" id="GO:0043748">
    <property type="term" value="F:O-succinylbenzoate synthase activity"/>
    <property type="evidence" value="ECO:0007669"/>
    <property type="project" value="UniProtKB-EC"/>
</dbReference>
<dbReference type="UniPathway" id="UPA01057">
    <property type="reaction ID" value="UER00165"/>
</dbReference>
<name>A0A8J3HYG4_9CHLR</name>
<dbReference type="SFLD" id="SFLDS00001">
    <property type="entry name" value="Enolase"/>
    <property type="match status" value="1"/>
</dbReference>
<comment type="caution">
    <text evidence="8">The sequence shown here is derived from an EMBL/GenBank/DDBJ whole genome shotgun (WGS) entry which is preliminary data.</text>
</comment>
<reference evidence="8" key="1">
    <citation type="submission" date="2020-10" db="EMBL/GenBank/DDBJ databases">
        <title>Taxonomic study of unclassified bacteria belonging to the class Ktedonobacteria.</title>
        <authorList>
            <person name="Yabe S."/>
            <person name="Wang C.M."/>
            <person name="Zheng Y."/>
            <person name="Sakai Y."/>
            <person name="Cavaletti L."/>
            <person name="Monciardini P."/>
            <person name="Donadio S."/>
        </authorList>
    </citation>
    <scope>NUCLEOTIDE SEQUENCE</scope>
    <source>
        <strain evidence="8">SOSP1-1</strain>
    </source>
</reference>
<protein>
    <recommendedName>
        <fullName evidence="5 6">o-succinylbenzoate synthase</fullName>
        <shortName evidence="5">OSB synthase</shortName>
        <shortName evidence="5">OSBS</shortName>
        <ecNumber evidence="5 6">4.2.1.113</ecNumber>
    </recommendedName>
    <alternativeName>
        <fullName evidence="5">4-(2'-carboxyphenyl)-4-oxybutyric acid synthase</fullName>
    </alternativeName>
    <alternativeName>
        <fullName evidence="5">o-succinylbenzoic acid synthase</fullName>
    </alternativeName>
</protein>
<comment type="similarity">
    <text evidence="5">Belongs to the mandelate racemase/muconate lactonizing enzyme family. MenC type 1 subfamily.</text>
</comment>
<evidence type="ECO:0000313" key="8">
    <source>
        <dbReference type="EMBL" id="GHO43328.1"/>
    </source>
</evidence>
<dbReference type="SFLD" id="SFLDF00009">
    <property type="entry name" value="o-succinylbenzoate_synthase"/>
    <property type="match status" value="1"/>
</dbReference>
<dbReference type="GO" id="GO:0000287">
    <property type="term" value="F:magnesium ion binding"/>
    <property type="evidence" value="ECO:0007669"/>
    <property type="project" value="UniProtKB-UniRule"/>
</dbReference>
<dbReference type="UniPathway" id="UPA00079"/>
<dbReference type="Gene3D" id="3.30.390.10">
    <property type="entry name" value="Enolase-like, N-terminal domain"/>
    <property type="match status" value="1"/>
</dbReference>
<comment type="pathway">
    <text evidence="5">Quinol/quinone metabolism; 1,4-dihydroxy-2-naphthoate biosynthesis; 1,4-dihydroxy-2-naphthoate from chorismate: step 4/7.</text>
</comment>
<evidence type="ECO:0000256" key="6">
    <source>
        <dbReference type="NCBIfam" id="TIGR01927"/>
    </source>
</evidence>
<evidence type="ECO:0000256" key="2">
    <source>
        <dbReference type="ARBA" id="ARBA00022842"/>
    </source>
</evidence>
<dbReference type="PANTHER" id="PTHR48073">
    <property type="entry name" value="O-SUCCINYLBENZOATE SYNTHASE-RELATED"/>
    <property type="match status" value="1"/>
</dbReference>
<feature type="active site" description="Proton acceptor" evidence="5">
    <location>
        <position position="270"/>
    </location>
</feature>
<keyword evidence="1 5" id="KW-0479">Metal-binding</keyword>
<dbReference type="SUPFAM" id="SSF54826">
    <property type="entry name" value="Enolase N-terminal domain-like"/>
    <property type="match status" value="1"/>
</dbReference>
<feature type="domain" description="Mandelate racemase/muconate lactonizing enzyme C-terminal" evidence="7">
    <location>
        <begin position="144"/>
        <end position="242"/>
    </location>
</feature>
<dbReference type="SUPFAM" id="SSF51604">
    <property type="entry name" value="Enolase C-terminal domain-like"/>
    <property type="match status" value="1"/>
</dbReference>
<keyword evidence="4 5" id="KW-0456">Lyase</keyword>
<dbReference type="PANTHER" id="PTHR48073:SF2">
    <property type="entry name" value="O-SUCCINYLBENZOATE SYNTHASE"/>
    <property type="match status" value="1"/>
</dbReference>
<dbReference type="InterPro" id="IPR013342">
    <property type="entry name" value="Mandelate_racemase_C"/>
</dbReference>
<dbReference type="RefSeq" id="WP_220192809.1">
    <property type="nucleotide sequence ID" value="NZ_BNJF01000001.1"/>
</dbReference>
<feature type="binding site" evidence="5">
    <location>
        <position position="195"/>
    </location>
    <ligand>
        <name>Mg(2+)</name>
        <dbReference type="ChEBI" id="CHEBI:18420"/>
    </ligand>
</feature>
<dbReference type="GO" id="GO:0016854">
    <property type="term" value="F:racemase and epimerase activity"/>
    <property type="evidence" value="ECO:0007669"/>
    <property type="project" value="UniProtKB-ARBA"/>
</dbReference>
<evidence type="ECO:0000256" key="3">
    <source>
        <dbReference type="ARBA" id="ARBA00023235"/>
    </source>
</evidence>
<keyword evidence="3" id="KW-0413">Isomerase</keyword>
<dbReference type="SFLD" id="SFLDG00180">
    <property type="entry name" value="muconate_cycloisomerase"/>
    <property type="match status" value="1"/>
</dbReference>